<evidence type="ECO:0000313" key="2">
    <source>
        <dbReference type="EMBL" id="SEP89128.1"/>
    </source>
</evidence>
<feature type="transmembrane region" description="Helical" evidence="1">
    <location>
        <begin position="389"/>
        <end position="414"/>
    </location>
</feature>
<feature type="transmembrane region" description="Helical" evidence="1">
    <location>
        <begin position="55"/>
        <end position="76"/>
    </location>
</feature>
<dbReference type="EMBL" id="FOFP01000002">
    <property type="protein sequence ID" value="SEP89128.1"/>
    <property type="molecule type" value="Genomic_DNA"/>
</dbReference>
<keyword evidence="1" id="KW-1133">Transmembrane helix</keyword>
<feature type="transmembrane region" description="Helical" evidence="1">
    <location>
        <begin position="27"/>
        <end position="43"/>
    </location>
</feature>
<dbReference type="PANTHER" id="PTHR30354:SF11">
    <property type="entry name" value="PERMEASE"/>
    <property type="match status" value="1"/>
</dbReference>
<feature type="transmembrane region" description="Helical" evidence="1">
    <location>
        <begin position="174"/>
        <end position="196"/>
    </location>
</feature>
<feature type="transmembrane region" description="Helical" evidence="1">
    <location>
        <begin position="262"/>
        <end position="285"/>
    </location>
</feature>
<reference evidence="2 3" key="1">
    <citation type="submission" date="2016-10" db="EMBL/GenBank/DDBJ databases">
        <authorList>
            <person name="Varghese N."/>
            <person name="Submissions S."/>
        </authorList>
    </citation>
    <scope>NUCLEOTIDE SEQUENCE [LARGE SCALE GENOMIC DNA]</scope>
    <source>
        <strain evidence="2 3">CIP 109853</strain>
    </source>
</reference>
<comment type="caution">
    <text evidence="2">The sequence shown here is derived from an EMBL/GenBank/DDBJ whole genome shotgun (WGS) entry which is preliminary data.</text>
</comment>
<feature type="transmembrane region" description="Helical" evidence="1">
    <location>
        <begin position="306"/>
        <end position="328"/>
    </location>
</feature>
<feature type="transmembrane region" description="Helical" evidence="1">
    <location>
        <begin position="426"/>
        <end position="451"/>
    </location>
</feature>
<gene>
    <name evidence="2" type="ORF">SAMN05216600_102175</name>
</gene>
<dbReference type="RefSeq" id="WP_069515954.1">
    <property type="nucleotide sequence ID" value="NZ_FOFP01000002.1"/>
</dbReference>
<feature type="transmembrane region" description="Helical" evidence="1">
    <location>
        <begin position="96"/>
        <end position="115"/>
    </location>
</feature>
<keyword evidence="1" id="KW-0472">Membrane</keyword>
<organism evidence="2 3">
    <name type="scientific">Pseudomonas cuatrocienegasensis</name>
    <dbReference type="NCBI Taxonomy" id="543360"/>
    <lineage>
        <taxon>Bacteria</taxon>
        <taxon>Pseudomonadati</taxon>
        <taxon>Pseudomonadota</taxon>
        <taxon>Gammaproteobacteria</taxon>
        <taxon>Pseudomonadales</taxon>
        <taxon>Pseudomonadaceae</taxon>
        <taxon>Pseudomonas</taxon>
    </lineage>
</organism>
<dbReference type="InterPro" id="IPR003474">
    <property type="entry name" value="Glcn_transporter"/>
</dbReference>
<feature type="transmembrane region" description="Helical" evidence="1">
    <location>
        <begin position="135"/>
        <end position="154"/>
    </location>
</feature>
<evidence type="ECO:0000256" key="1">
    <source>
        <dbReference type="SAM" id="Phobius"/>
    </source>
</evidence>
<keyword evidence="1" id="KW-0812">Transmembrane</keyword>
<feature type="transmembrane region" description="Helical" evidence="1">
    <location>
        <begin position="334"/>
        <end position="356"/>
    </location>
</feature>
<dbReference type="Pfam" id="PF02447">
    <property type="entry name" value="GntP_permease"/>
    <property type="match status" value="1"/>
</dbReference>
<evidence type="ECO:0000313" key="3">
    <source>
        <dbReference type="Proteomes" id="UP000198512"/>
    </source>
</evidence>
<proteinExistence type="predicted"/>
<sequence>MVLVLILVALIAFIVLSTTRLKLHPFLALLGAALLAGFAYQVPSGEIVKTITSGFGGILGYIGIVIALGTIIGVILERSGAAITMAETVIRLLGERFPTLTVSIIGYLVSIPVFCDSGYVILNSLKNALAARMKVSVIAMSVALATGLYASHTFVPPTPGPIAAAGNLGLESSLGLVIAVGLLVSLVTALAGMFWANRFIGKDIALEDDGLPLPAEQDFAELKARYGTLPTPFQAFAPIFIPILLICLGSVAAFPSKPLGEGALFSVLGFLGQPVVALLVGLALACTLLRGTGKRQQLHDRVAEGILAAAPILLITGAGGAFGAVLKITPLGDYLGTTLSALGIGLFMPFLVAAALKSAQGSTTVALVTTSALVAPLLGQLGLDSEMGRVLTVMAIGAGAMTVSHANDSFFWVVTQFSRMTVATAYRAQTVATLIQGVTGIITVWLLSLVLL</sequence>
<dbReference type="Proteomes" id="UP000198512">
    <property type="component" value="Unassembled WGS sequence"/>
</dbReference>
<feature type="transmembrane region" description="Helical" evidence="1">
    <location>
        <begin position="235"/>
        <end position="256"/>
    </location>
</feature>
<accession>A0ABY1B4B4</accession>
<protein>
    <submittedName>
        <fullName evidence="2">Gluconate:H+ symporter, GntP family</fullName>
    </submittedName>
</protein>
<keyword evidence="3" id="KW-1185">Reference proteome</keyword>
<feature type="transmembrane region" description="Helical" evidence="1">
    <location>
        <begin position="363"/>
        <end position="383"/>
    </location>
</feature>
<name>A0ABY1B4B4_9PSED</name>
<dbReference type="PANTHER" id="PTHR30354">
    <property type="entry name" value="GNT FAMILY GLUCONATE TRANSPORTER"/>
    <property type="match status" value="1"/>
</dbReference>